<keyword evidence="2" id="KW-0378">Hydrolase</keyword>
<sequence length="277" mass="32620">MCAEFRPMRSLIYVDCVKEQYRVKLRHWLYRYHVPDSISHFEPYCTKYCFYPALPSPTDPERFGVARMQLTEHYWLINELLPEYKSKTITEYFPTDVLKWQGIIPEEAADRLMDGDEARSSGRCAEGHPFVFAFVPICFEDDMKGAGRTIEDGPNYRWQFMISYPDGVSQEEGDKWFYEELAPAFIDKPEVTRFLSSKIMTDVNGCPFNRVVEVWFEGPMEWNKVIREVESSIKKPEWAMTDTFPYLPGYTKFVSIFLSDYAESNNLAQYRGYIAMR</sequence>
<evidence type="ECO:0000313" key="2">
    <source>
        <dbReference type="EMBL" id="HIS47103.1"/>
    </source>
</evidence>
<dbReference type="Proteomes" id="UP000823927">
    <property type="component" value="Unassembled WGS sequence"/>
</dbReference>
<dbReference type="EMBL" id="DVIT01000022">
    <property type="protein sequence ID" value="HIS47103.1"/>
    <property type="molecule type" value="Genomic_DNA"/>
</dbReference>
<dbReference type="InterPro" id="IPR040518">
    <property type="entry name" value="Chalcone_N"/>
</dbReference>
<evidence type="ECO:0000259" key="1">
    <source>
        <dbReference type="Pfam" id="PF18232"/>
    </source>
</evidence>
<dbReference type="AlphaFoldDB" id="A0A9D1F403"/>
<reference evidence="2" key="1">
    <citation type="submission" date="2020-10" db="EMBL/GenBank/DDBJ databases">
        <authorList>
            <person name="Gilroy R."/>
        </authorList>
    </citation>
    <scope>NUCLEOTIDE SEQUENCE</scope>
    <source>
        <strain evidence="2">CHK178-757</strain>
    </source>
</reference>
<accession>A0A9D1F403</accession>
<name>A0A9D1F403_9FIRM</name>
<dbReference type="GO" id="GO:0016787">
    <property type="term" value="F:hydrolase activity"/>
    <property type="evidence" value="ECO:0007669"/>
    <property type="project" value="UniProtKB-KW"/>
</dbReference>
<gene>
    <name evidence="2" type="ORF">IAB46_06000</name>
</gene>
<comment type="caution">
    <text evidence="2">The sequence shown here is derived from an EMBL/GenBank/DDBJ whole genome shotgun (WGS) entry which is preliminary data.</text>
</comment>
<feature type="domain" description="Chalcone isomerase N-terminal" evidence="1">
    <location>
        <begin position="5"/>
        <end position="106"/>
    </location>
</feature>
<proteinExistence type="predicted"/>
<evidence type="ECO:0000313" key="3">
    <source>
        <dbReference type="Proteomes" id="UP000823927"/>
    </source>
</evidence>
<dbReference type="Pfam" id="PF18232">
    <property type="entry name" value="Chalcone_N"/>
    <property type="match status" value="1"/>
</dbReference>
<organism evidence="2 3">
    <name type="scientific">Candidatus Scybalocola faecigallinarum</name>
    <dbReference type="NCBI Taxonomy" id="2840941"/>
    <lineage>
        <taxon>Bacteria</taxon>
        <taxon>Bacillati</taxon>
        <taxon>Bacillota</taxon>
        <taxon>Clostridia</taxon>
        <taxon>Lachnospirales</taxon>
        <taxon>Lachnospiraceae</taxon>
        <taxon>Lachnospiraceae incertae sedis</taxon>
        <taxon>Candidatus Scybalocola (ex Gilroy et al. 2021)</taxon>
    </lineage>
</organism>
<protein>
    <submittedName>
        <fullName evidence="2">Acetyl-CoA hydrolase</fullName>
    </submittedName>
</protein>
<reference evidence="2" key="2">
    <citation type="journal article" date="2021" name="PeerJ">
        <title>Extensive microbial diversity within the chicken gut microbiome revealed by metagenomics and culture.</title>
        <authorList>
            <person name="Gilroy R."/>
            <person name="Ravi A."/>
            <person name="Getino M."/>
            <person name="Pursley I."/>
            <person name="Horton D.L."/>
            <person name="Alikhan N.F."/>
            <person name="Baker D."/>
            <person name="Gharbi K."/>
            <person name="Hall N."/>
            <person name="Watson M."/>
            <person name="Adriaenssens E.M."/>
            <person name="Foster-Nyarko E."/>
            <person name="Jarju S."/>
            <person name="Secka A."/>
            <person name="Antonio M."/>
            <person name="Oren A."/>
            <person name="Chaudhuri R.R."/>
            <person name="La Ragione R."/>
            <person name="Hildebrand F."/>
            <person name="Pallen M.J."/>
        </authorList>
    </citation>
    <scope>NUCLEOTIDE SEQUENCE</scope>
    <source>
        <strain evidence="2">CHK178-757</strain>
    </source>
</reference>